<sequence>MRIGTFDHPVKLVSEDTARELLLKHSVLTSSGVFDFHKLANFGSDTYILNVLFNNHLTLQDVKLALYFHEELADGGKVFSTSSGNFCPANQYGEGIIENGIYREFLVIGSNDSFKQDICYTNEEGYFPSLIHLTTSMGMNLTPQGITNLVRRLHGFGYITVTDITPANTYSPPEANKKTSYRAKLRHIRLCKGMCQKDLSGRWISRKKKKRQLKKKDVAVKSESVSIEQCSSLT</sequence>
<name>A0ABX7YUH7_9GAMM</name>
<accession>A0ABX7YUH7</accession>
<evidence type="ECO:0000313" key="2">
    <source>
        <dbReference type="Proteomes" id="UP000679575"/>
    </source>
</evidence>
<proteinExistence type="predicted"/>
<gene>
    <name evidence="1" type="ORF">KDN34_02510</name>
</gene>
<dbReference type="RefSeq" id="WP_212595371.1">
    <property type="nucleotide sequence ID" value="NZ_CP073587.1"/>
</dbReference>
<reference evidence="1 2" key="1">
    <citation type="submission" date="2021-04" db="EMBL/GenBank/DDBJ databases">
        <title>Novel species identification of genus Shewanella.</title>
        <authorList>
            <person name="Liu G."/>
        </authorList>
    </citation>
    <scope>NUCLEOTIDE SEQUENCE [LARGE SCALE GENOMIC DNA]</scope>
    <source>
        <strain evidence="1 2">FJAT-54481</strain>
    </source>
</reference>
<dbReference type="EMBL" id="CP073587">
    <property type="protein sequence ID" value="QUN06357.1"/>
    <property type="molecule type" value="Genomic_DNA"/>
</dbReference>
<protein>
    <submittedName>
        <fullName evidence="1">Uncharacterized protein</fullName>
    </submittedName>
</protein>
<keyword evidence="2" id="KW-1185">Reference proteome</keyword>
<dbReference type="Proteomes" id="UP000679575">
    <property type="component" value="Chromosome"/>
</dbReference>
<evidence type="ECO:0000313" key="1">
    <source>
        <dbReference type="EMBL" id="QUN06357.1"/>
    </source>
</evidence>
<organism evidence="1 2">
    <name type="scientific">Shewanella yunxiaonensis</name>
    <dbReference type="NCBI Taxonomy" id="2829809"/>
    <lineage>
        <taxon>Bacteria</taxon>
        <taxon>Pseudomonadati</taxon>
        <taxon>Pseudomonadota</taxon>
        <taxon>Gammaproteobacteria</taxon>
        <taxon>Alteromonadales</taxon>
        <taxon>Shewanellaceae</taxon>
        <taxon>Shewanella</taxon>
    </lineage>
</organism>